<evidence type="ECO:0000313" key="1">
    <source>
        <dbReference type="EMBL" id="MPC35475.1"/>
    </source>
</evidence>
<evidence type="ECO:0000313" key="2">
    <source>
        <dbReference type="Proteomes" id="UP000324222"/>
    </source>
</evidence>
<dbReference type="Proteomes" id="UP000324222">
    <property type="component" value="Unassembled WGS sequence"/>
</dbReference>
<accession>A0A5B7EPZ9</accession>
<name>A0A5B7EPZ9_PORTR</name>
<gene>
    <name evidence="1" type="ORF">E2C01_028899</name>
</gene>
<protein>
    <submittedName>
        <fullName evidence="1">Uncharacterized protein</fullName>
    </submittedName>
</protein>
<sequence>MANPHPCSIKFCHPITDTPLHRPASPTHTISWRGCQSVKGKTTLLFMPDDSPVRDVCTVIFLLHLGMQQVMKGEI</sequence>
<dbReference type="EMBL" id="VSRR010003284">
    <property type="protein sequence ID" value="MPC35475.1"/>
    <property type="molecule type" value="Genomic_DNA"/>
</dbReference>
<dbReference type="AlphaFoldDB" id="A0A5B7EPZ9"/>
<reference evidence="1 2" key="1">
    <citation type="submission" date="2019-05" db="EMBL/GenBank/DDBJ databases">
        <title>Another draft genome of Portunus trituberculatus and its Hox gene families provides insights of decapod evolution.</title>
        <authorList>
            <person name="Jeong J.-H."/>
            <person name="Song I."/>
            <person name="Kim S."/>
            <person name="Choi T."/>
            <person name="Kim D."/>
            <person name="Ryu S."/>
            <person name="Kim W."/>
        </authorList>
    </citation>
    <scope>NUCLEOTIDE SEQUENCE [LARGE SCALE GENOMIC DNA]</scope>
    <source>
        <tissue evidence="1">Muscle</tissue>
    </source>
</reference>
<proteinExistence type="predicted"/>
<keyword evidence="2" id="KW-1185">Reference proteome</keyword>
<comment type="caution">
    <text evidence="1">The sequence shown here is derived from an EMBL/GenBank/DDBJ whole genome shotgun (WGS) entry which is preliminary data.</text>
</comment>
<organism evidence="1 2">
    <name type="scientific">Portunus trituberculatus</name>
    <name type="common">Swimming crab</name>
    <name type="synonym">Neptunus trituberculatus</name>
    <dbReference type="NCBI Taxonomy" id="210409"/>
    <lineage>
        <taxon>Eukaryota</taxon>
        <taxon>Metazoa</taxon>
        <taxon>Ecdysozoa</taxon>
        <taxon>Arthropoda</taxon>
        <taxon>Crustacea</taxon>
        <taxon>Multicrustacea</taxon>
        <taxon>Malacostraca</taxon>
        <taxon>Eumalacostraca</taxon>
        <taxon>Eucarida</taxon>
        <taxon>Decapoda</taxon>
        <taxon>Pleocyemata</taxon>
        <taxon>Brachyura</taxon>
        <taxon>Eubrachyura</taxon>
        <taxon>Portunoidea</taxon>
        <taxon>Portunidae</taxon>
        <taxon>Portuninae</taxon>
        <taxon>Portunus</taxon>
    </lineage>
</organism>